<dbReference type="AlphaFoldDB" id="A0A9P8PQH8"/>
<dbReference type="Pfam" id="PF10199">
    <property type="entry name" value="Adaptin_binding"/>
    <property type="match status" value="1"/>
</dbReference>
<evidence type="ECO:0000313" key="5">
    <source>
        <dbReference type="EMBL" id="KAH3676361.1"/>
    </source>
</evidence>
<dbReference type="InterPro" id="IPR034627">
    <property type="entry name" value="Irc6"/>
</dbReference>
<dbReference type="GO" id="GO:0030674">
    <property type="term" value="F:protein-macromolecule adaptor activity"/>
    <property type="evidence" value="ECO:0007669"/>
    <property type="project" value="TreeGrafter"/>
</dbReference>
<dbReference type="PANTHER" id="PTHR28043">
    <property type="entry name" value="INCREASED RECOMBINATION CENTERS PROTEIN 6"/>
    <property type="match status" value="1"/>
</dbReference>
<comment type="similarity">
    <text evidence="2">Belongs to the IRC6 family.</text>
</comment>
<reference evidence="5" key="2">
    <citation type="submission" date="2021-01" db="EMBL/GenBank/DDBJ databases">
        <authorList>
            <person name="Schikora-Tamarit M.A."/>
        </authorList>
    </citation>
    <scope>NUCLEOTIDE SEQUENCE</scope>
    <source>
        <strain evidence="5">CBS6341</strain>
    </source>
</reference>
<protein>
    <recommendedName>
        <fullName evidence="3">Increased recombination centers protein 6</fullName>
    </recommendedName>
</protein>
<sequence length="237" mass="27725">MDRLLIISQGPSTIPNQLFPQFTTPQSIEQIKTKYFESDIEVLYDGFSDFSQYTNEICEENAKVLRDVLKLLVVVITDVESIDSNEFIKIFKTFQEDGNDSINLIVFLDTLKVNEIIHQFESELIESHCFWEIITNEEIEYEKFGIDRLREVIHSIPWSSSISTENNSKEKSISDKLDDIIQKNEYHNNLEQNLDDKTDLQNIFNKIQNFKQSIHTFNLSKSDKDEKILNFIEGLNI</sequence>
<dbReference type="PANTHER" id="PTHR28043:SF1">
    <property type="entry name" value="INCREASED RECOMBINATION CENTERS PROTEIN 6"/>
    <property type="match status" value="1"/>
</dbReference>
<accession>A0A9P8PQH8</accession>
<evidence type="ECO:0000256" key="1">
    <source>
        <dbReference type="ARBA" id="ARBA00002976"/>
    </source>
</evidence>
<comment type="caution">
    <text evidence="5">The sequence shown here is derived from an EMBL/GenBank/DDBJ whole genome shotgun (WGS) entry which is preliminary data.</text>
</comment>
<keyword evidence="4" id="KW-0160">Chromosomal rearrangement</keyword>
<dbReference type="OrthoDB" id="10610596at2759"/>
<evidence type="ECO:0000256" key="4">
    <source>
        <dbReference type="ARBA" id="ARBA00022447"/>
    </source>
</evidence>
<dbReference type="GO" id="GO:0016192">
    <property type="term" value="P:vesicle-mediated transport"/>
    <property type="evidence" value="ECO:0007669"/>
    <property type="project" value="InterPro"/>
</dbReference>
<proteinExistence type="inferred from homology"/>
<evidence type="ECO:0000313" key="6">
    <source>
        <dbReference type="Proteomes" id="UP000769528"/>
    </source>
</evidence>
<organism evidence="5 6">
    <name type="scientific">Wickerhamomyces mucosus</name>
    <dbReference type="NCBI Taxonomy" id="1378264"/>
    <lineage>
        <taxon>Eukaryota</taxon>
        <taxon>Fungi</taxon>
        <taxon>Dikarya</taxon>
        <taxon>Ascomycota</taxon>
        <taxon>Saccharomycotina</taxon>
        <taxon>Saccharomycetes</taxon>
        <taxon>Phaffomycetales</taxon>
        <taxon>Wickerhamomycetaceae</taxon>
        <taxon>Wickerhamomyces</taxon>
    </lineage>
</organism>
<dbReference type="EMBL" id="JAEUBF010000637">
    <property type="protein sequence ID" value="KAH3676361.1"/>
    <property type="molecule type" value="Genomic_DNA"/>
</dbReference>
<name>A0A9P8PQH8_9ASCO</name>
<reference evidence="5" key="1">
    <citation type="journal article" date="2021" name="Open Biol.">
        <title>Shared evolutionary footprints suggest mitochondrial oxidative damage underlies multiple complex I losses in fungi.</title>
        <authorList>
            <person name="Schikora-Tamarit M.A."/>
            <person name="Marcet-Houben M."/>
            <person name="Nosek J."/>
            <person name="Gabaldon T."/>
        </authorList>
    </citation>
    <scope>NUCLEOTIDE SEQUENCE</scope>
    <source>
        <strain evidence="5">CBS6341</strain>
    </source>
</reference>
<evidence type="ECO:0000256" key="2">
    <source>
        <dbReference type="ARBA" id="ARBA00007973"/>
    </source>
</evidence>
<comment type="function">
    <text evidence="1">Involved in gross chromosomal rearrangements (GCRs) and telomere healing.</text>
</comment>
<dbReference type="Gene3D" id="3.40.50.11960">
    <property type="match status" value="1"/>
</dbReference>
<evidence type="ECO:0000256" key="3">
    <source>
        <dbReference type="ARBA" id="ARBA00015902"/>
    </source>
</evidence>
<keyword evidence="6" id="KW-1185">Reference proteome</keyword>
<dbReference type="Proteomes" id="UP000769528">
    <property type="component" value="Unassembled WGS sequence"/>
</dbReference>
<gene>
    <name evidence="5" type="ORF">WICMUC_001992</name>
</gene>